<comment type="caution">
    <text evidence="1">The sequence shown here is derived from an EMBL/GenBank/DDBJ whole genome shotgun (WGS) entry which is preliminary data.</text>
</comment>
<keyword evidence="2" id="KW-1185">Reference proteome</keyword>
<name>A0ABV0WJ94_9TELE</name>
<gene>
    <name evidence="1" type="ORF">XENORESO_000557</name>
</gene>
<accession>A0ABV0WJ94</accession>
<dbReference type="Proteomes" id="UP001444071">
    <property type="component" value="Unassembled WGS sequence"/>
</dbReference>
<sequence>MTTKPDNTLWEIICILTDHFFCLHKLATGRPMALMVLPRLPGKKRSSRTPQLSLMVFTEDHKVTIMQTRGEEKKRNNEGLKFCLPRKVQPAAVATTSASRQ</sequence>
<reference evidence="1 2" key="1">
    <citation type="submission" date="2021-06" db="EMBL/GenBank/DDBJ databases">
        <authorList>
            <person name="Palmer J.M."/>
        </authorList>
    </citation>
    <scope>NUCLEOTIDE SEQUENCE [LARGE SCALE GENOMIC DNA]</scope>
    <source>
        <strain evidence="1 2">XR_2019</strain>
        <tissue evidence="1">Muscle</tissue>
    </source>
</reference>
<proteinExistence type="predicted"/>
<organism evidence="1 2">
    <name type="scientific">Xenotaenia resolanae</name>
    <dbReference type="NCBI Taxonomy" id="208358"/>
    <lineage>
        <taxon>Eukaryota</taxon>
        <taxon>Metazoa</taxon>
        <taxon>Chordata</taxon>
        <taxon>Craniata</taxon>
        <taxon>Vertebrata</taxon>
        <taxon>Euteleostomi</taxon>
        <taxon>Actinopterygii</taxon>
        <taxon>Neopterygii</taxon>
        <taxon>Teleostei</taxon>
        <taxon>Neoteleostei</taxon>
        <taxon>Acanthomorphata</taxon>
        <taxon>Ovalentaria</taxon>
        <taxon>Atherinomorphae</taxon>
        <taxon>Cyprinodontiformes</taxon>
        <taxon>Goodeidae</taxon>
        <taxon>Xenotaenia</taxon>
    </lineage>
</organism>
<evidence type="ECO:0000313" key="2">
    <source>
        <dbReference type="Proteomes" id="UP001444071"/>
    </source>
</evidence>
<dbReference type="EMBL" id="JAHRIM010051140">
    <property type="protein sequence ID" value="MEQ2269159.1"/>
    <property type="molecule type" value="Genomic_DNA"/>
</dbReference>
<protein>
    <submittedName>
        <fullName evidence="1">Uncharacterized protein</fullName>
    </submittedName>
</protein>
<evidence type="ECO:0000313" key="1">
    <source>
        <dbReference type="EMBL" id="MEQ2269159.1"/>
    </source>
</evidence>